<keyword evidence="5" id="KW-0325">Glycoprotein</keyword>
<dbReference type="Gene3D" id="2.10.70.10">
    <property type="entry name" value="Complement Module, domain 1"/>
    <property type="match status" value="2"/>
</dbReference>
<dbReference type="SUPFAM" id="SSF57535">
    <property type="entry name" value="Complement control module/SCR domain"/>
    <property type="match status" value="2"/>
</dbReference>
<keyword evidence="1 6" id="KW-0768">Sushi</keyword>
<dbReference type="PANTHER" id="PTHR46393">
    <property type="entry name" value="SUSHI DOMAIN-CONTAINING PROTEIN"/>
    <property type="match status" value="1"/>
</dbReference>
<keyword evidence="9" id="KW-1185">Reference proteome</keyword>
<feature type="disulfide bond" evidence="6">
    <location>
        <begin position="75"/>
        <end position="102"/>
    </location>
</feature>
<dbReference type="FunFam" id="2.10.70.10:FF:000014">
    <property type="entry name" value="Membrane cofactor protein"/>
    <property type="match status" value="1"/>
</dbReference>
<dbReference type="PROSITE" id="PS50923">
    <property type="entry name" value="SUSHI"/>
    <property type="match status" value="2"/>
</dbReference>
<evidence type="ECO:0000256" key="2">
    <source>
        <dbReference type="ARBA" id="ARBA00022729"/>
    </source>
</evidence>
<feature type="domain" description="Sushi" evidence="7">
    <location>
        <begin position="105"/>
        <end position="163"/>
    </location>
</feature>
<dbReference type="PANTHER" id="PTHR46393:SF7">
    <property type="entry name" value="COMPLEMENT C2"/>
    <property type="match status" value="1"/>
</dbReference>
<dbReference type="Proteomes" id="UP001381693">
    <property type="component" value="Unassembled WGS sequence"/>
</dbReference>
<keyword evidence="4 6" id="KW-1015">Disulfide bond</keyword>
<reference evidence="8 9" key="1">
    <citation type="submission" date="2023-11" db="EMBL/GenBank/DDBJ databases">
        <title>Halocaridina rubra genome assembly.</title>
        <authorList>
            <person name="Smith C."/>
        </authorList>
    </citation>
    <scope>NUCLEOTIDE SEQUENCE [LARGE SCALE GENOMIC DNA]</scope>
    <source>
        <strain evidence="8">EP-1</strain>
        <tissue evidence="8">Whole</tissue>
    </source>
</reference>
<organism evidence="8 9">
    <name type="scientific">Halocaridina rubra</name>
    <name type="common">Hawaiian red shrimp</name>
    <dbReference type="NCBI Taxonomy" id="373956"/>
    <lineage>
        <taxon>Eukaryota</taxon>
        <taxon>Metazoa</taxon>
        <taxon>Ecdysozoa</taxon>
        <taxon>Arthropoda</taxon>
        <taxon>Crustacea</taxon>
        <taxon>Multicrustacea</taxon>
        <taxon>Malacostraca</taxon>
        <taxon>Eumalacostraca</taxon>
        <taxon>Eucarida</taxon>
        <taxon>Decapoda</taxon>
        <taxon>Pleocyemata</taxon>
        <taxon>Caridea</taxon>
        <taxon>Atyoidea</taxon>
        <taxon>Atyidae</taxon>
        <taxon>Halocaridina</taxon>
    </lineage>
</organism>
<dbReference type="InterPro" id="IPR035976">
    <property type="entry name" value="Sushi/SCR/CCP_sf"/>
</dbReference>
<proteinExistence type="predicted"/>
<evidence type="ECO:0000256" key="6">
    <source>
        <dbReference type="PROSITE-ProRule" id="PRU00302"/>
    </source>
</evidence>
<keyword evidence="2" id="KW-0732">Signal</keyword>
<comment type="caution">
    <text evidence="6">Lacks conserved residue(s) required for the propagation of feature annotation.</text>
</comment>
<dbReference type="Pfam" id="PF00084">
    <property type="entry name" value="Sushi"/>
    <property type="match status" value="2"/>
</dbReference>
<name>A0AAN8X4M3_HALRR</name>
<sequence>MRNPQLEFRLALFTTHEGDSGVYTCTTPTGHSHSVVLDIRRVECPPLDESFKDPMVPRRQPQSTTSLNTVVTFSCGHGFSLIGSSETKCLPSGRWSVSIPRCEKVRCEMPEIPENGKFASNEQYTVGDVLEITCETGYMLVGQPIVICKPDGSWSAEIPKCKYWLQQP</sequence>
<accession>A0AAN8X4M3</accession>
<evidence type="ECO:0000259" key="7">
    <source>
        <dbReference type="PROSITE" id="PS50923"/>
    </source>
</evidence>
<dbReference type="AlphaFoldDB" id="A0AAN8X4M3"/>
<evidence type="ECO:0000256" key="4">
    <source>
        <dbReference type="ARBA" id="ARBA00023157"/>
    </source>
</evidence>
<dbReference type="InterPro" id="IPR000436">
    <property type="entry name" value="Sushi_SCR_CCP_dom"/>
</dbReference>
<dbReference type="EMBL" id="JAXCGZ010011690">
    <property type="protein sequence ID" value="KAK7074283.1"/>
    <property type="molecule type" value="Genomic_DNA"/>
</dbReference>
<evidence type="ECO:0000256" key="3">
    <source>
        <dbReference type="ARBA" id="ARBA00022737"/>
    </source>
</evidence>
<keyword evidence="3" id="KW-0677">Repeat</keyword>
<dbReference type="CDD" id="cd00033">
    <property type="entry name" value="CCP"/>
    <property type="match status" value="2"/>
</dbReference>
<evidence type="ECO:0000313" key="9">
    <source>
        <dbReference type="Proteomes" id="UP001381693"/>
    </source>
</evidence>
<evidence type="ECO:0000256" key="1">
    <source>
        <dbReference type="ARBA" id="ARBA00022659"/>
    </source>
</evidence>
<gene>
    <name evidence="8" type="primary">CR2</name>
    <name evidence="8" type="ORF">SK128_025924</name>
</gene>
<feature type="disulfide bond" evidence="6">
    <location>
        <begin position="134"/>
        <end position="161"/>
    </location>
</feature>
<evidence type="ECO:0000313" key="8">
    <source>
        <dbReference type="EMBL" id="KAK7074283.1"/>
    </source>
</evidence>
<protein>
    <submittedName>
        <fullName evidence="8">Complement activation, classical pathway</fullName>
    </submittedName>
</protein>
<feature type="domain" description="Sushi" evidence="7">
    <location>
        <begin position="42"/>
        <end position="104"/>
    </location>
</feature>
<evidence type="ECO:0000256" key="5">
    <source>
        <dbReference type="ARBA" id="ARBA00023180"/>
    </source>
</evidence>
<comment type="caution">
    <text evidence="8">The sequence shown here is derived from an EMBL/GenBank/DDBJ whole genome shotgun (WGS) entry which is preliminary data.</text>
</comment>
<dbReference type="SMART" id="SM00032">
    <property type="entry name" value="CCP"/>
    <property type="match status" value="2"/>
</dbReference>